<keyword evidence="1 2" id="KW-0808">Transferase</keyword>
<comment type="caution">
    <text evidence="3">The sequence shown here is derived from an EMBL/GenBank/DDBJ whole genome shotgun (WGS) entry which is preliminary data.</text>
</comment>
<dbReference type="PANTHER" id="PTHR48050">
    <property type="entry name" value="STEROL 3-BETA-GLUCOSYLTRANSFERASE"/>
    <property type="match status" value="1"/>
</dbReference>
<dbReference type="GO" id="GO:0008194">
    <property type="term" value="F:UDP-glycosyltransferase activity"/>
    <property type="evidence" value="ECO:0007669"/>
    <property type="project" value="InterPro"/>
</dbReference>
<comment type="similarity">
    <text evidence="2">Belongs to the UDP-glycosyltransferase family.</text>
</comment>
<dbReference type="Pfam" id="PF00201">
    <property type="entry name" value="UDPGT"/>
    <property type="match status" value="1"/>
</dbReference>
<dbReference type="CDD" id="cd03784">
    <property type="entry name" value="GT1_Gtf-like"/>
    <property type="match status" value="1"/>
</dbReference>
<dbReference type="OrthoDB" id="764352at2"/>
<protein>
    <submittedName>
        <fullName evidence="3">Glycosyltransferase</fullName>
    </submittedName>
</protein>
<evidence type="ECO:0000256" key="2">
    <source>
        <dbReference type="RuleBase" id="RU003718"/>
    </source>
</evidence>
<dbReference type="GO" id="GO:0017000">
    <property type="term" value="P:antibiotic biosynthetic process"/>
    <property type="evidence" value="ECO:0007669"/>
    <property type="project" value="UniProtKB-ARBA"/>
</dbReference>
<dbReference type="Gene3D" id="3.40.50.2000">
    <property type="entry name" value="Glycogen Phosphorylase B"/>
    <property type="match status" value="2"/>
</dbReference>
<evidence type="ECO:0000313" key="4">
    <source>
        <dbReference type="Proteomes" id="UP000297907"/>
    </source>
</evidence>
<dbReference type="AlphaFoldDB" id="A0A4R8WE37"/>
<accession>A0A4R8WE37</accession>
<keyword evidence="4" id="KW-1185">Reference proteome</keyword>
<gene>
    <name evidence="3" type="ORF">E3O42_01440</name>
</gene>
<name>A0A4R8WE37_9MICO</name>
<dbReference type="RefSeq" id="WP_134452149.1">
    <property type="nucleotide sequence ID" value="NZ_SOFL01000002.1"/>
</dbReference>
<dbReference type="PROSITE" id="PS00375">
    <property type="entry name" value="UDPGT"/>
    <property type="match status" value="1"/>
</dbReference>
<organism evidence="3 4">
    <name type="scientific">Cryobacterium adonitolivorans</name>
    <dbReference type="NCBI Taxonomy" id="1259189"/>
    <lineage>
        <taxon>Bacteria</taxon>
        <taxon>Bacillati</taxon>
        <taxon>Actinomycetota</taxon>
        <taxon>Actinomycetes</taxon>
        <taxon>Micrococcales</taxon>
        <taxon>Microbacteriaceae</taxon>
        <taxon>Cryobacterium</taxon>
    </lineage>
</organism>
<dbReference type="InterPro" id="IPR002213">
    <property type="entry name" value="UDP_glucos_trans"/>
</dbReference>
<dbReference type="Proteomes" id="UP000297907">
    <property type="component" value="Unassembled WGS sequence"/>
</dbReference>
<dbReference type="InterPro" id="IPR035595">
    <property type="entry name" value="UDP_glycos_trans_CS"/>
</dbReference>
<evidence type="ECO:0000256" key="1">
    <source>
        <dbReference type="ARBA" id="ARBA00022679"/>
    </source>
</evidence>
<reference evidence="3 4" key="1">
    <citation type="submission" date="2019-03" db="EMBL/GenBank/DDBJ databases">
        <title>Genomics of glacier-inhabiting Cryobacterium strains.</title>
        <authorList>
            <person name="Liu Q."/>
            <person name="Xin Y.-H."/>
        </authorList>
    </citation>
    <scope>NUCLEOTIDE SEQUENCE [LARGE SCALE GENOMIC DNA]</scope>
    <source>
        <strain evidence="3 4">RHLS22-1</strain>
    </source>
</reference>
<sequence length="442" mass="46621">MTLLIISPDYASHLYPLATLGTAWQTAGERVVVASGPATAGIVADFGFERVNLQLGRGSNPGTIRAEDQPAGEDDALRGFFDATRVGLVETLRFQAEARSTDLLWNPVVVAREVQRIVAEIQPDQVIVDHLAFSARLALISAGVRHADVVLGHPSALPVGDEVYGYPGAWPAAFTPDPLELVQLRVLCERVRDDFTLQWNDALLQLDPNAPPSGDAFTETGDVLLLNYPAELHPAARTALLPEHAFLGSAVRSEADDPAVTRWLADADDRPIVYVSFGSFLSVRGDVLARVAEALRGLDVRVAIAVGSTDPAELGPVPAPWLVRSFLPQVTVLGHAALAVTHGGNNSVTEAMTAGVPLLVLPFSTDQFAGAAALDEADFGISLDPNTAGADALRQAAVALLGLSGEPRQRLRALSASLANGAGPQRAYAVLQEESSDARPAA</sequence>
<dbReference type="InterPro" id="IPR050426">
    <property type="entry name" value="Glycosyltransferase_28"/>
</dbReference>
<dbReference type="EMBL" id="SOFL01000002">
    <property type="protein sequence ID" value="TFC07065.1"/>
    <property type="molecule type" value="Genomic_DNA"/>
</dbReference>
<dbReference type="SUPFAM" id="SSF53756">
    <property type="entry name" value="UDP-Glycosyltransferase/glycogen phosphorylase"/>
    <property type="match status" value="1"/>
</dbReference>
<dbReference type="PANTHER" id="PTHR48050:SF13">
    <property type="entry name" value="STEROL 3-BETA-GLUCOSYLTRANSFERASE UGT80A2"/>
    <property type="match status" value="1"/>
</dbReference>
<keyword evidence="2" id="KW-0328">Glycosyltransferase</keyword>
<proteinExistence type="inferred from homology"/>
<evidence type="ECO:0000313" key="3">
    <source>
        <dbReference type="EMBL" id="TFC07065.1"/>
    </source>
</evidence>